<evidence type="ECO:0000256" key="3">
    <source>
        <dbReference type="ARBA" id="ARBA00022840"/>
    </source>
</evidence>
<dbReference type="InterPro" id="IPR003439">
    <property type="entry name" value="ABC_transporter-like_ATP-bd"/>
</dbReference>
<evidence type="ECO:0000313" key="5">
    <source>
        <dbReference type="EMBL" id="MCW3474348.1"/>
    </source>
</evidence>
<dbReference type="GO" id="GO:0005524">
    <property type="term" value="F:ATP binding"/>
    <property type="evidence" value="ECO:0007669"/>
    <property type="project" value="UniProtKB-KW"/>
</dbReference>
<dbReference type="PANTHER" id="PTHR42781:SF4">
    <property type="entry name" value="SPERMIDINE_PUTRESCINE IMPORT ATP-BINDING PROTEIN POTA"/>
    <property type="match status" value="1"/>
</dbReference>
<reference evidence="5" key="1">
    <citation type="submission" date="2022-09" db="EMBL/GenBank/DDBJ databases">
        <title>Rhodovastum sp. nov. RN2-1 isolated from soil in Seongnam, South Korea.</title>
        <authorList>
            <person name="Le N.T."/>
        </authorList>
    </citation>
    <scope>NUCLEOTIDE SEQUENCE</scope>
    <source>
        <strain evidence="5">RN2-1</strain>
    </source>
</reference>
<dbReference type="FunFam" id="3.40.50.300:FF:000425">
    <property type="entry name" value="Probable ABC transporter, ATP-binding subunit"/>
    <property type="match status" value="1"/>
</dbReference>
<sequence>MATVEVNRVSKSFAGRQVLADLSLTMGEGELVCLLGPSGCGKTTLLRIIAGFIPPESGRVLVAGKDVTALSPSARRMGMVFQAYSLFPNMTALDNVRFGPRVAGRPKSEQIARAGQLLDLVGLSEHADKYPHQLSGGQQQRVALARALAVQPQVLLLDEPLSALDAKVRVQLREEIRRIQRETGVTTVLVTHDQEEALSISDRVAVMNEGRLLQVASPSTIYREPSCGFVARFIGSGAVLRGVAEGHSVRVANLALPASAAAAHVHGAAVEMFIRPENVRLQPMNGQLPPGAVGVEVRERTFLGSLTRIRLTLPGTDDQFSLWADLASEQAEAFIPGSRVVAQWDEAAPRVMPDADAGLRNG</sequence>
<dbReference type="Pfam" id="PF00005">
    <property type="entry name" value="ABC_tran"/>
    <property type="match status" value="1"/>
</dbReference>
<keyword evidence="1" id="KW-0813">Transport</keyword>
<dbReference type="Pfam" id="PF08402">
    <property type="entry name" value="TOBE_2"/>
    <property type="match status" value="1"/>
</dbReference>
<dbReference type="InterPro" id="IPR027417">
    <property type="entry name" value="P-loop_NTPase"/>
</dbReference>
<keyword evidence="3 5" id="KW-0067">ATP-binding</keyword>
<feature type="domain" description="ABC transporter" evidence="4">
    <location>
        <begin position="4"/>
        <end position="234"/>
    </location>
</feature>
<name>A0AA42CD25_9PROT</name>
<dbReference type="EMBL" id="JAPDNT010000003">
    <property type="protein sequence ID" value="MCW3474348.1"/>
    <property type="molecule type" value="Genomic_DNA"/>
</dbReference>
<dbReference type="SMART" id="SM00382">
    <property type="entry name" value="AAA"/>
    <property type="match status" value="1"/>
</dbReference>
<dbReference type="Proteomes" id="UP001165679">
    <property type="component" value="Unassembled WGS sequence"/>
</dbReference>
<dbReference type="GO" id="GO:0022857">
    <property type="term" value="F:transmembrane transporter activity"/>
    <property type="evidence" value="ECO:0007669"/>
    <property type="project" value="InterPro"/>
</dbReference>
<dbReference type="InterPro" id="IPR008995">
    <property type="entry name" value="Mo/tungstate-bd_C_term_dom"/>
</dbReference>
<keyword evidence="2" id="KW-0547">Nucleotide-binding</keyword>
<accession>A0AA42CD25</accession>
<evidence type="ECO:0000313" key="6">
    <source>
        <dbReference type="Proteomes" id="UP001165679"/>
    </source>
</evidence>
<dbReference type="InterPro" id="IPR017871">
    <property type="entry name" value="ABC_transporter-like_CS"/>
</dbReference>
<dbReference type="InterPro" id="IPR050093">
    <property type="entry name" value="ABC_SmlMolc_Importer"/>
</dbReference>
<protein>
    <submittedName>
        <fullName evidence="5">ABC transporter ATP-binding protein</fullName>
    </submittedName>
</protein>
<dbReference type="SUPFAM" id="SSF50331">
    <property type="entry name" value="MOP-like"/>
    <property type="match status" value="1"/>
</dbReference>
<dbReference type="GO" id="GO:0016887">
    <property type="term" value="F:ATP hydrolysis activity"/>
    <property type="evidence" value="ECO:0007669"/>
    <property type="project" value="InterPro"/>
</dbReference>
<proteinExistence type="predicted"/>
<dbReference type="PROSITE" id="PS00211">
    <property type="entry name" value="ABC_TRANSPORTER_1"/>
    <property type="match status" value="1"/>
</dbReference>
<evidence type="ECO:0000259" key="4">
    <source>
        <dbReference type="PROSITE" id="PS50893"/>
    </source>
</evidence>
<dbReference type="PROSITE" id="PS50893">
    <property type="entry name" value="ABC_TRANSPORTER_2"/>
    <property type="match status" value="1"/>
</dbReference>
<keyword evidence="6" id="KW-1185">Reference proteome</keyword>
<reference evidence="5" key="2">
    <citation type="submission" date="2022-10" db="EMBL/GenBank/DDBJ databases">
        <authorList>
            <person name="Trinh H.N."/>
        </authorList>
    </citation>
    <scope>NUCLEOTIDE SEQUENCE</scope>
    <source>
        <strain evidence="5">RN2-1</strain>
    </source>
</reference>
<dbReference type="SUPFAM" id="SSF52540">
    <property type="entry name" value="P-loop containing nucleoside triphosphate hydrolases"/>
    <property type="match status" value="1"/>
</dbReference>
<evidence type="ECO:0000256" key="1">
    <source>
        <dbReference type="ARBA" id="ARBA00022448"/>
    </source>
</evidence>
<dbReference type="PANTHER" id="PTHR42781">
    <property type="entry name" value="SPERMIDINE/PUTRESCINE IMPORT ATP-BINDING PROTEIN POTA"/>
    <property type="match status" value="1"/>
</dbReference>
<evidence type="ECO:0000256" key="2">
    <source>
        <dbReference type="ARBA" id="ARBA00022741"/>
    </source>
</evidence>
<dbReference type="InterPro" id="IPR003593">
    <property type="entry name" value="AAA+_ATPase"/>
</dbReference>
<dbReference type="GO" id="GO:0015697">
    <property type="term" value="P:quaternary ammonium group transport"/>
    <property type="evidence" value="ECO:0007669"/>
    <property type="project" value="UniProtKB-ARBA"/>
</dbReference>
<dbReference type="AlphaFoldDB" id="A0AA42CD25"/>
<dbReference type="RefSeq" id="WP_264712975.1">
    <property type="nucleotide sequence ID" value="NZ_JAPDNT010000003.1"/>
</dbReference>
<dbReference type="InterPro" id="IPR013611">
    <property type="entry name" value="Transp-assoc_OB_typ2"/>
</dbReference>
<gene>
    <name evidence="5" type="ORF">OL599_07115</name>
</gene>
<dbReference type="Gene3D" id="3.40.50.300">
    <property type="entry name" value="P-loop containing nucleotide triphosphate hydrolases"/>
    <property type="match status" value="1"/>
</dbReference>
<organism evidence="5 6">
    <name type="scientific">Limobrevibacterium gyesilva</name>
    <dbReference type="NCBI Taxonomy" id="2991712"/>
    <lineage>
        <taxon>Bacteria</taxon>
        <taxon>Pseudomonadati</taxon>
        <taxon>Pseudomonadota</taxon>
        <taxon>Alphaproteobacteria</taxon>
        <taxon>Acetobacterales</taxon>
        <taxon>Acetobacteraceae</taxon>
        <taxon>Limobrevibacterium</taxon>
    </lineage>
</organism>
<comment type="caution">
    <text evidence="5">The sequence shown here is derived from an EMBL/GenBank/DDBJ whole genome shotgun (WGS) entry which is preliminary data.</text>
</comment>
<dbReference type="GO" id="GO:0043190">
    <property type="term" value="C:ATP-binding cassette (ABC) transporter complex"/>
    <property type="evidence" value="ECO:0007669"/>
    <property type="project" value="InterPro"/>
</dbReference>